<reference evidence="1 2" key="1">
    <citation type="submission" date="2023-02" db="EMBL/GenBank/DDBJ databases">
        <title>LHISI_Scaffold_Assembly.</title>
        <authorList>
            <person name="Stuart O.P."/>
            <person name="Cleave R."/>
            <person name="Magrath M.J.L."/>
            <person name="Mikheyev A.S."/>
        </authorList>
    </citation>
    <scope>NUCLEOTIDE SEQUENCE [LARGE SCALE GENOMIC DNA]</scope>
    <source>
        <strain evidence="1">Daus_M_001</strain>
        <tissue evidence="1">Leg muscle</tissue>
    </source>
</reference>
<dbReference type="InterPro" id="IPR038185">
    <property type="entry name" value="MyTH4_dom_sf"/>
</dbReference>
<gene>
    <name evidence="1" type="ORF">PR048_003005</name>
</gene>
<evidence type="ECO:0000313" key="2">
    <source>
        <dbReference type="Proteomes" id="UP001159363"/>
    </source>
</evidence>
<comment type="caution">
    <text evidence="1">The sequence shown here is derived from an EMBL/GenBank/DDBJ whole genome shotgun (WGS) entry which is preliminary data.</text>
</comment>
<accession>A0ABQ9ILW5</accession>
<protein>
    <submittedName>
        <fullName evidence="1">Uncharacterized protein</fullName>
    </submittedName>
</protein>
<dbReference type="Gene3D" id="1.25.40.530">
    <property type="entry name" value="MyTH4 domain"/>
    <property type="match status" value="1"/>
</dbReference>
<sequence length="80" mass="9254">MLDARKKVHRIPEVVSLVFIARYVSDHGYDGYKALCQRKLLQSARVESNLARNYPPCLLEWRSNRKRVNMALTTECADGM</sequence>
<evidence type="ECO:0000313" key="1">
    <source>
        <dbReference type="EMBL" id="KAJ8897656.1"/>
    </source>
</evidence>
<dbReference type="Proteomes" id="UP001159363">
    <property type="component" value="Chromosome 1"/>
</dbReference>
<name>A0ABQ9ILW5_9NEOP</name>
<dbReference type="EMBL" id="JARBHB010000001">
    <property type="protein sequence ID" value="KAJ8897656.1"/>
    <property type="molecule type" value="Genomic_DNA"/>
</dbReference>
<keyword evidence="2" id="KW-1185">Reference proteome</keyword>
<organism evidence="1 2">
    <name type="scientific">Dryococelus australis</name>
    <dbReference type="NCBI Taxonomy" id="614101"/>
    <lineage>
        <taxon>Eukaryota</taxon>
        <taxon>Metazoa</taxon>
        <taxon>Ecdysozoa</taxon>
        <taxon>Arthropoda</taxon>
        <taxon>Hexapoda</taxon>
        <taxon>Insecta</taxon>
        <taxon>Pterygota</taxon>
        <taxon>Neoptera</taxon>
        <taxon>Polyneoptera</taxon>
        <taxon>Phasmatodea</taxon>
        <taxon>Verophasmatodea</taxon>
        <taxon>Anareolatae</taxon>
        <taxon>Phasmatidae</taxon>
        <taxon>Eurycanthinae</taxon>
        <taxon>Dryococelus</taxon>
    </lineage>
</organism>
<proteinExistence type="predicted"/>